<organism evidence="5 6">
    <name type="scientific">Apolygus lucorum</name>
    <name type="common">Small green plant bug</name>
    <name type="synonym">Lygocoris lucorum</name>
    <dbReference type="NCBI Taxonomy" id="248454"/>
    <lineage>
        <taxon>Eukaryota</taxon>
        <taxon>Metazoa</taxon>
        <taxon>Ecdysozoa</taxon>
        <taxon>Arthropoda</taxon>
        <taxon>Hexapoda</taxon>
        <taxon>Insecta</taxon>
        <taxon>Pterygota</taxon>
        <taxon>Neoptera</taxon>
        <taxon>Paraneoptera</taxon>
        <taxon>Hemiptera</taxon>
        <taxon>Heteroptera</taxon>
        <taxon>Panheteroptera</taxon>
        <taxon>Cimicomorpha</taxon>
        <taxon>Miridae</taxon>
        <taxon>Mirini</taxon>
        <taxon>Apolygus</taxon>
    </lineage>
</organism>
<dbReference type="InterPro" id="IPR009003">
    <property type="entry name" value="Peptidase_S1_PA"/>
</dbReference>
<evidence type="ECO:0000259" key="4">
    <source>
        <dbReference type="PROSITE" id="PS50240"/>
    </source>
</evidence>
<accession>A0A8S9XAV1</accession>
<evidence type="ECO:0000313" key="5">
    <source>
        <dbReference type="EMBL" id="KAF6206142.1"/>
    </source>
</evidence>
<dbReference type="SMART" id="SM00020">
    <property type="entry name" value="Tryp_SPc"/>
    <property type="match status" value="1"/>
</dbReference>
<evidence type="ECO:0000256" key="2">
    <source>
        <dbReference type="ARBA" id="ARBA00024195"/>
    </source>
</evidence>
<dbReference type="SUPFAM" id="SSF50494">
    <property type="entry name" value="Trypsin-like serine proteases"/>
    <property type="match status" value="1"/>
</dbReference>
<reference evidence="5" key="1">
    <citation type="journal article" date="2021" name="Mol. Ecol. Resour.">
        <title>Apolygus lucorum genome provides insights into omnivorousness and mesophyll feeding.</title>
        <authorList>
            <person name="Liu Y."/>
            <person name="Liu H."/>
            <person name="Wang H."/>
            <person name="Huang T."/>
            <person name="Liu B."/>
            <person name="Yang B."/>
            <person name="Yin L."/>
            <person name="Li B."/>
            <person name="Zhang Y."/>
            <person name="Zhang S."/>
            <person name="Jiang F."/>
            <person name="Zhang X."/>
            <person name="Ren Y."/>
            <person name="Wang B."/>
            <person name="Wang S."/>
            <person name="Lu Y."/>
            <person name="Wu K."/>
            <person name="Fan W."/>
            <person name="Wang G."/>
        </authorList>
    </citation>
    <scope>NUCLEOTIDE SEQUENCE</scope>
    <source>
        <strain evidence="5">12Hb</strain>
    </source>
</reference>
<dbReference type="Pfam" id="PF00089">
    <property type="entry name" value="Trypsin"/>
    <property type="match status" value="1"/>
</dbReference>
<evidence type="ECO:0000313" key="6">
    <source>
        <dbReference type="Proteomes" id="UP000466442"/>
    </source>
</evidence>
<evidence type="ECO:0000256" key="1">
    <source>
        <dbReference type="ARBA" id="ARBA00023157"/>
    </source>
</evidence>
<gene>
    <name evidence="5" type="ORF">GE061_017367</name>
</gene>
<keyword evidence="6" id="KW-1185">Reference proteome</keyword>
<dbReference type="GO" id="GO:0006508">
    <property type="term" value="P:proteolysis"/>
    <property type="evidence" value="ECO:0007669"/>
    <property type="project" value="InterPro"/>
</dbReference>
<dbReference type="Proteomes" id="UP000466442">
    <property type="component" value="Unassembled WGS sequence"/>
</dbReference>
<dbReference type="InterPro" id="IPR001314">
    <property type="entry name" value="Peptidase_S1A"/>
</dbReference>
<dbReference type="InterPro" id="IPR043504">
    <property type="entry name" value="Peptidase_S1_PA_chymotrypsin"/>
</dbReference>
<dbReference type="Gene3D" id="2.40.10.10">
    <property type="entry name" value="Trypsin-like serine proteases"/>
    <property type="match status" value="1"/>
</dbReference>
<sequence length="368" mass="41589">MNSCTPLWLLVVIVLSLSCARSKGGRRRRIVGGEDLRDLNSGYLVTNYFTWISNSHYCGTFDSFSNFFVNVESLFVDFDAKGYWDCDADPEYMKCGGVLLTPTIVQTACHCVGSKVKGSENQHGVERYVVDDPFTKMVLVYHGATSTYDMHRGYNSRLFIIHEKCVDIHGVINHDFGLILLKTAVGTADSPLRLAPVYSEKTINRIWTKVNAKETTCLFVGFGFYKSISIHATPTVLQHTWRVHQNYRRCYGWTALHTYGFNYTTDGPWSCFLPTPTNKETFIARGDSGSPITCDNDYHSLNSAGSSFYKIPAHPKPPHTYKIVTDLSQTSAIVYTPFVNTAEQRPAFLEDIKMRIKERRLARSSFSP</sequence>
<dbReference type="PRINTS" id="PR00722">
    <property type="entry name" value="CHYMOTRYPSIN"/>
</dbReference>
<evidence type="ECO:0000256" key="3">
    <source>
        <dbReference type="SAM" id="SignalP"/>
    </source>
</evidence>
<dbReference type="GO" id="GO:0004252">
    <property type="term" value="F:serine-type endopeptidase activity"/>
    <property type="evidence" value="ECO:0007669"/>
    <property type="project" value="InterPro"/>
</dbReference>
<name>A0A8S9XAV1_APOLU</name>
<keyword evidence="3" id="KW-0732">Signal</keyword>
<protein>
    <recommendedName>
        <fullName evidence="4">Peptidase S1 domain-containing protein</fullName>
    </recommendedName>
</protein>
<dbReference type="PANTHER" id="PTHR24256">
    <property type="entry name" value="TRYPTASE-RELATED"/>
    <property type="match status" value="1"/>
</dbReference>
<feature type="domain" description="Peptidase S1" evidence="4">
    <location>
        <begin position="30"/>
        <end position="344"/>
    </location>
</feature>
<feature type="chain" id="PRO_5035843016" description="Peptidase S1 domain-containing protein" evidence="3">
    <location>
        <begin position="21"/>
        <end position="368"/>
    </location>
</feature>
<proteinExistence type="inferred from homology"/>
<dbReference type="InterPro" id="IPR001254">
    <property type="entry name" value="Trypsin_dom"/>
</dbReference>
<dbReference type="PROSITE" id="PS50240">
    <property type="entry name" value="TRYPSIN_DOM"/>
    <property type="match status" value="1"/>
</dbReference>
<feature type="signal peptide" evidence="3">
    <location>
        <begin position="1"/>
        <end position="20"/>
    </location>
</feature>
<dbReference type="InterPro" id="IPR051487">
    <property type="entry name" value="Ser/Thr_Proteases_Immune/Dev"/>
</dbReference>
<keyword evidence="1" id="KW-1015">Disulfide bond</keyword>
<comment type="similarity">
    <text evidence="2">Belongs to the peptidase S1 family. CLIP subfamily.</text>
</comment>
<dbReference type="AlphaFoldDB" id="A0A8S9XAV1"/>
<dbReference type="EMBL" id="WIXP02000008">
    <property type="protein sequence ID" value="KAF6206142.1"/>
    <property type="molecule type" value="Genomic_DNA"/>
</dbReference>
<comment type="caution">
    <text evidence="5">The sequence shown here is derived from an EMBL/GenBank/DDBJ whole genome shotgun (WGS) entry which is preliminary data.</text>
</comment>